<gene>
    <name evidence="10" type="ORF">OOA_07847</name>
</gene>
<dbReference type="InterPro" id="IPR011990">
    <property type="entry name" value="TPR-like_helical_dom_sf"/>
</dbReference>
<evidence type="ECO:0000313" key="11">
    <source>
        <dbReference type="Proteomes" id="UP000009336"/>
    </source>
</evidence>
<dbReference type="OrthoDB" id="7525402at2"/>
<dbReference type="SUPFAM" id="SSF48452">
    <property type="entry name" value="TPR-like"/>
    <property type="match status" value="1"/>
</dbReference>
<dbReference type="eggNOG" id="COG3118">
    <property type="taxonomic scope" value="Bacteria"/>
</dbReference>
<keyword evidence="2" id="KW-1134">Transmembrane beta strand</keyword>
<dbReference type="Proteomes" id="UP000009336">
    <property type="component" value="Unassembled WGS sequence"/>
</dbReference>
<evidence type="ECO:0000256" key="1">
    <source>
        <dbReference type="ARBA" id="ARBA00004571"/>
    </source>
</evidence>
<evidence type="ECO:0000256" key="2">
    <source>
        <dbReference type="ARBA" id="ARBA00022452"/>
    </source>
</evidence>
<evidence type="ECO:0000256" key="5">
    <source>
        <dbReference type="ARBA" id="ARBA00023136"/>
    </source>
</evidence>
<feature type="domain" description="Surface lipoprotein assembly modifier C-terminal" evidence="8">
    <location>
        <begin position="196"/>
        <end position="487"/>
    </location>
</feature>
<dbReference type="RefSeq" id="WP_008911592.1">
    <property type="nucleotide sequence ID" value="NZ_KB233222.1"/>
</dbReference>
<dbReference type="PATRIC" id="fig|1141662.3.peg.1590"/>
<proteinExistence type="inferred from homology"/>
<dbReference type="STRING" id="1141662.OOA_07847"/>
<protein>
    <submittedName>
        <fullName evidence="10">Uncharacterized protein</fullName>
    </submittedName>
</protein>
<organism evidence="10 11">
    <name type="scientific">Providencia burhodogranariea DSM 19968</name>
    <dbReference type="NCBI Taxonomy" id="1141662"/>
    <lineage>
        <taxon>Bacteria</taxon>
        <taxon>Pseudomonadati</taxon>
        <taxon>Pseudomonadota</taxon>
        <taxon>Gammaproteobacteria</taxon>
        <taxon>Enterobacterales</taxon>
        <taxon>Morganellaceae</taxon>
        <taxon>Providencia</taxon>
    </lineage>
</organism>
<dbReference type="InterPro" id="IPR057556">
    <property type="entry name" value="TPR_Slam"/>
</dbReference>
<keyword evidence="4" id="KW-0732">Signal</keyword>
<feature type="domain" description="Surface lipoprotein assembly modifier N-terminal TPR repeats region" evidence="9">
    <location>
        <begin position="67"/>
        <end position="160"/>
    </location>
</feature>
<comment type="similarity">
    <text evidence="7">Belongs to the Slam family.</text>
</comment>
<name>K8WQB1_9GAMM</name>
<dbReference type="Gene3D" id="1.25.40.10">
    <property type="entry name" value="Tetratricopeptide repeat domain"/>
    <property type="match status" value="1"/>
</dbReference>
<dbReference type="GO" id="GO:0009279">
    <property type="term" value="C:cell outer membrane"/>
    <property type="evidence" value="ECO:0007669"/>
    <property type="project" value="UniProtKB-SubCell"/>
</dbReference>
<dbReference type="InterPro" id="IPR007655">
    <property type="entry name" value="Slam_C"/>
</dbReference>
<evidence type="ECO:0000256" key="3">
    <source>
        <dbReference type="ARBA" id="ARBA00022692"/>
    </source>
</evidence>
<evidence type="ECO:0000259" key="8">
    <source>
        <dbReference type="Pfam" id="PF04575"/>
    </source>
</evidence>
<keyword evidence="11" id="KW-1185">Reference proteome</keyword>
<accession>K8WQB1</accession>
<dbReference type="EMBL" id="AKKL01000021">
    <property type="protein sequence ID" value="EKT62146.1"/>
    <property type="molecule type" value="Genomic_DNA"/>
</dbReference>
<evidence type="ECO:0000256" key="6">
    <source>
        <dbReference type="ARBA" id="ARBA00023237"/>
    </source>
</evidence>
<evidence type="ECO:0000313" key="10">
    <source>
        <dbReference type="EMBL" id="EKT62146.1"/>
    </source>
</evidence>
<dbReference type="Pfam" id="PF24575">
    <property type="entry name" value="TPR_Slam"/>
    <property type="match status" value="1"/>
</dbReference>
<reference evidence="10 11" key="1">
    <citation type="journal article" date="2012" name="BMC Genomics">
        <title>Comparative genomics of bacteria in the genus Providencia isolated from wild Drosophila melanogaster.</title>
        <authorList>
            <person name="Galac M.R."/>
            <person name="Lazzaro B.P."/>
        </authorList>
    </citation>
    <scope>NUCLEOTIDE SEQUENCE [LARGE SCALE GENOMIC DNA]</scope>
    <source>
        <strain evidence="10 11">DSM 19968</strain>
    </source>
</reference>
<evidence type="ECO:0000259" key="9">
    <source>
        <dbReference type="Pfam" id="PF24575"/>
    </source>
</evidence>
<dbReference type="Pfam" id="PF04575">
    <property type="entry name" value="SlipAM"/>
    <property type="match status" value="1"/>
</dbReference>
<dbReference type="HOGENOM" id="CLU_034927_2_0_6"/>
<sequence length="487" mass="56990">MLKRQFSILLFFFFYSYPVSGVSDGLENYRFLLKGKTGLNNQPLILKSTEPFIKNEIIINFDNKNYKINNNVNEMGMAIYIALNRGQYQDVHRLLPYYQKLPEYDYLLVKFAEAQFARIDKNYIKAISDYQQILTLKPDFLRVELELARTYYEDKQNKEALLLFKIILDKYAQQLPANVSIVIGQFTTELNKKNRWSGSFSTGYGYNSNINQVPNNDRKTCYQNLQQHLCYGGSQADKGSKFIYDGDINRSFAFYQHQSVQFKAYSFGSHYERNADYNENTTNIRLYYQYHDANKSLSIGPITELKFVGGKRRYYGVGTGIDAEYRFSPQFSLTAMIDSKKMIYRTPYQSNDGNKSNLYLTGIYALTPEAVLFGGIDSSLVNKKYESDSYRQYGARVGVFKKFNQDVNFLGLISYKNTRFNDAQYEFNHKVRNDDEQLYLTKLSIPKYSFMTLIPSISYKYRINNSSIDTLYSYKQSEVEFKLEKRF</sequence>
<evidence type="ECO:0000256" key="7">
    <source>
        <dbReference type="ARBA" id="ARBA00023609"/>
    </source>
</evidence>
<comment type="caution">
    <text evidence="10">The sequence shown here is derived from an EMBL/GenBank/DDBJ whole genome shotgun (WGS) entry which is preliminary data.</text>
</comment>
<keyword evidence="3" id="KW-0812">Transmembrane</keyword>
<keyword evidence="6" id="KW-0998">Cell outer membrane</keyword>
<dbReference type="AlphaFoldDB" id="K8WQB1"/>
<keyword evidence="5" id="KW-0472">Membrane</keyword>
<evidence type="ECO:0000256" key="4">
    <source>
        <dbReference type="ARBA" id="ARBA00022729"/>
    </source>
</evidence>
<comment type="subcellular location">
    <subcellularLocation>
        <location evidence="1">Cell outer membrane</location>
        <topology evidence="1">Multi-pass membrane protein</topology>
    </subcellularLocation>
</comment>